<dbReference type="InterPro" id="IPR001584">
    <property type="entry name" value="Integrase_cat-core"/>
</dbReference>
<feature type="compositionally biased region" description="Basic and acidic residues" evidence="8">
    <location>
        <begin position="646"/>
        <end position="655"/>
    </location>
</feature>
<dbReference type="InterPro" id="IPR043128">
    <property type="entry name" value="Rev_trsase/Diguanyl_cyclase"/>
</dbReference>
<dbReference type="EC" id="2.7.7.49" evidence="1"/>
<keyword evidence="2" id="KW-0808">Transferase</keyword>
<dbReference type="InterPro" id="IPR041373">
    <property type="entry name" value="RT_RNaseH"/>
</dbReference>
<protein>
    <recommendedName>
        <fullName evidence="1">RNA-directed DNA polymerase</fullName>
        <ecNumber evidence="1">2.7.7.49</ecNumber>
    </recommendedName>
</protein>
<dbReference type="InterPro" id="IPR043502">
    <property type="entry name" value="DNA/RNA_pol_sf"/>
</dbReference>
<name>A0ABR3H5E9_LOXSC</name>
<dbReference type="PANTHER" id="PTHR37984">
    <property type="entry name" value="PROTEIN CBG26694"/>
    <property type="match status" value="1"/>
</dbReference>
<evidence type="ECO:0000256" key="4">
    <source>
        <dbReference type="ARBA" id="ARBA00022722"/>
    </source>
</evidence>
<evidence type="ECO:0000256" key="7">
    <source>
        <dbReference type="ARBA" id="ARBA00022918"/>
    </source>
</evidence>
<dbReference type="SUPFAM" id="SSF53098">
    <property type="entry name" value="Ribonuclease H-like"/>
    <property type="match status" value="1"/>
</dbReference>
<accession>A0ABR3H5E9</accession>
<evidence type="ECO:0000256" key="2">
    <source>
        <dbReference type="ARBA" id="ARBA00022679"/>
    </source>
</evidence>
<keyword evidence="11" id="KW-1185">Reference proteome</keyword>
<dbReference type="PANTHER" id="PTHR37984:SF5">
    <property type="entry name" value="PROTEIN NYNRIN-LIKE"/>
    <property type="match status" value="1"/>
</dbReference>
<dbReference type="InterPro" id="IPR050951">
    <property type="entry name" value="Retrovirus_Pol_polyprotein"/>
</dbReference>
<keyword evidence="5" id="KW-0255">Endonuclease</keyword>
<dbReference type="Gene3D" id="1.10.340.70">
    <property type="match status" value="1"/>
</dbReference>
<feature type="compositionally biased region" description="Basic residues" evidence="8">
    <location>
        <begin position="682"/>
        <end position="696"/>
    </location>
</feature>
<dbReference type="InterPro" id="IPR041588">
    <property type="entry name" value="Integrase_H2C2"/>
</dbReference>
<evidence type="ECO:0000256" key="8">
    <source>
        <dbReference type="SAM" id="MobiDB-lite"/>
    </source>
</evidence>
<proteinExistence type="predicted"/>
<evidence type="ECO:0000256" key="3">
    <source>
        <dbReference type="ARBA" id="ARBA00022695"/>
    </source>
</evidence>
<dbReference type="Gene3D" id="3.30.420.10">
    <property type="entry name" value="Ribonuclease H-like superfamily/Ribonuclease H"/>
    <property type="match status" value="1"/>
</dbReference>
<feature type="compositionally biased region" description="Polar residues" evidence="8">
    <location>
        <begin position="656"/>
        <end position="667"/>
    </location>
</feature>
<gene>
    <name evidence="10" type="ORF">ABMA27_010336</name>
</gene>
<dbReference type="Pfam" id="PF17921">
    <property type="entry name" value="Integrase_H2C2"/>
    <property type="match status" value="1"/>
</dbReference>
<evidence type="ECO:0000259" key="9">
    <source>
        <dbReference type="PROSITE" id="PS50994"/>
    </source>
</evidence>
<dbReference type="PROSITE" id="PS50994">
    <property type="entry name" value="INTEGRASE"/>
    <property type="match status" value="1"/>
</dbReference>
<dbReference type="InterPro" id="IPR012337">
    <property type="entry name" value="RNaseH-like_sf"/>
</dbReference>
<dbReference type="InterPro" id="IPR036397">
    <property type="entry name" value="RNaseH_sf"/>
</dbReference>
<evidence type="ECO:0000256" key="6">
    <source>
        <dbReference type="ARBA" id="ARBA00022801"/>
    </source>
</evidence>
<evidence type="ECO:0000313" key="11">
    <source>
        <dbReference type="Proteomes" id="UP001549920"/>
    </source>
</evidence>
<organism evidence="10 11">
    <name type="scientific">Loxostege sticticalis</name>
    <name type="common">Beet webworm moth</name>
    <dbReference type="NCBI Taxonomy" id="481309"/>
    <lineage>
        <taxon>Eukaryota</taxon>
        <taxon>Metazoa</taxon>
        <taxon>Ecdysozoa</taxon>
        <taxon>Arthropoda</taxon>
        <taxon>Hexapoda</taxon>
        <taxon>Insecta</taxon>
        <taxon>Pterygota</taxon>
        <taxon>Neoptera</taxon>
        <taxon>Endopterygota</taxon>
        <taxon>Lepidoptera</taxon>
        <taxon>Glossata</taxon>
        <taxon>Ditrysia</taxon>
        <taxon>Pyraloidea</taxon>
        <taxon>Crambidae</taxon>
        <taxon>Pyraustinae</taxon>
        <taxon>Loxostege</taxon>
    </lineage>
</organism>
<evidence type="ECO:0000313" key="10">
    <source>
        <dbReference type="EMBL" id="KAL0860021.1"/>
    </source>
</evidence>
<keyword evidence="6" id="KW-0378">Hydrolase</keyword>
<feature type="domain" description="Integrase catalytic" evidence="9">
    <location>
        <begin position="355"/>
        <end position="507"/>
    </location>
</feature>
<keyword evidence="4" id="KW-0540">Nuclease</keyword>
<sequence length="696" mass="78075">MQQPQNISELRSFLGIVNFFGRFIKNLSSLLSPLYNLLRKGTEWKWGQECEQSFTQVKQLLSGKHVLIHYNPNKPLIVTCDASARGVGAVLTQPGPSGGERPVAFASRTLTQAEANYSQIHREALAIIFCVKKFHQYLYGRHFILRTDHKPLISIFGPNTGIPCMTASRMQRWAIILSAYDYEIEYVSSSNNCADSLSRLPKPSVNNNTTCDEIPEQTYLHFAQDALLLDHNHIKKQTLKDPILSRVLSYLRDGWPEKCDIAGLQPYFNRKAELYEELGCVMWGHRVVIPDGCRDKVLNIIHEPHMGIVKSKALARSYVWWAGIDEAVERTCRACAVCAAHADAPAHHAPRPWPWPSRPWSRVHLDFLGPLYSKTYLIAVDAMSKWIEVFPVGSTAASVTIEKLRELWSRWGVPKQVVSDNGPPFTSKEFATFLSTDGVEHIFSAPYHPSSNGAAENAVKTIKTVIKKAVLEKSNIQDTIQTFLLYYRNTEHFLTGECPAMLLTGRRLRTRLDLLNPNRETKVLQSQRNQVESAGGSNRKLADGEEIWYRQYLKGEKWQPGVVKCTMGGTDYKVTDSSGNTFHRHVDQLRRRSRSSLVCPLDSARANVASIGGGVRSEPSPGTARQDPSVLSPSRGVAEGEDEDSECFRTPEKEVSSSIVASPQDQVPASPAALVPTPPGRPIRRCRLNNKPRYKF</sequence>
<dbReference type="Pfam" id="PF17917">
    <property type="entry name" value="RT_RNaseH"/>
    <property type="match status" value="1"/>
</dbReference>
<dbReference type="EMBL" id="JBEUOH010000026">
    <property type="protein sequence ID" value="KAL0860021.1"/>
    <property type="molecule type" value="Genomic_DNA"/>
</dbReference>
<reference evidence="10 11" key="1">
    <citation type="submission" date="2024-06" db="EMBL/GenBank/DDBJ databases">
        <title>A chromosome-level genome assembly of beet webworm, Loxostege sticticalis.</title>
        <authorList>
            <person name="Zhang Y."/>
        </authorList>
    </citation>
    <scope>NUCLEOTIDE SEQUENCE [LARGE SCALE GENOMIC DNA]</scope>
    <source>
        <strain evidence="10">AQ026</strain>
        <tissue evidence="10">Whole body</tissue>
    </source>
</reference>
<feature type="region of interest" description="Disordered" evidence="8">
    <location>
        <begin position="610"/>
        <end position="696"/>
    </location>
</feature>
<comment type="caution">
    <text evidence="10">The sequence shown here is derived from an EMBL/GenBank/DDBJ whole genome shotgun (WGS) entry which is preliminary data.</text>
</comment>
<dbReference type="Pfam" id="PF00665">
    <property type="entry name" value="rve"/>
    <property type="match status" value="1"/>
</dbReference>
<evidence type="ECO:0000256" key="1">
    <source>
        <dbReference type="ARBA" id="ARBA00012493"/>
    </source>
</evidence>
<evidence type="ECO:0000256" key="5">
    <source>
        <dbReference type="ARBA" id="ARBA00022759"/>
    </source>
</evidence>
<dbReference type="Proteomes" id="UP001549920">
    <property type="component" value="Unassembled WGS sequence"/>
</dbReference>
<keyword evidence="7" id="KW-0695">RNA-directed DNA polymerase</keyword>
<dbReference type="CDD" id="cd09274">
    <property type="entry name" value="RNase_HI_RT_Ty3"/>
    <property type="match status" value="1"/>
</dbReference>
<keyword evidence="3" id="KW-0548">Nucleotidyltransferase</keyword>
<dbReference type="SUPFAM" id="SSF56672">
    <property type="entry name" value="DNA/RNA polymerases"/>
    <property type="match status" value="1"/>
</dbReference>
<dbReference type="Gene3D" id="3.30.70.270">
    <property type="match status" value="1"/>
</dbReference>